<protein>
    <submittedName>
        <fullName evidence="1">Tetratricopeptide repeat protein</fullName>
    </submittedName>
</protein>
<reference evidence="1" key="1">
    <citation type="submission" date="2019-05" db="EMBL/GenBank/DDBJ databases">
        <title>Revised genome assembly of Burkholderiaceae (previously Ralstonia) sp. PBA.</title>
        <authorList>
            <person name="Gan H.M."/>
        </authorList>
    </citation>
    <scope>NUCLEOTIDE SEQUENCE</scope>
    <source>
        <strain evidence="1">PBA</strain>
    </source>
</reference>
<accession>A0ACD3SLP7</accession>
<comment type="caution">
    <text evidence="1">The sequence shown here is derived from an EMBL/GenBank/DDBJ whole genome shotgun (WGS) entry which is preliminary data.</text>
</comment>
<proteinExistence type="predicted"/>
<dbReference type="EMBL" id="AKCV02000025">
    <property type="protein sequence ID" value="TMS57085.1"/>
    <property type="molecule type" value="Genomic_DNA"/>
</dbReference>
<evidence type="ECO:0000313" key="1">
    <source>
        <dbReference type="EMBL" id="TMS57085.1"/>
    </source>
</evidence>
<gene>
    <name evidence="1" type="ORF">MW7_014075</name>
</gene>
<name>A0ACD3SLP7_9BURK</name>
<evidence type="ECO:0000313" key="2">
    <source>
        <dbReference type="Proteomes" id="UP000004277"/>
    </source>
</evidence>
<sequence>MSNTLQSTAAASSDNPLVAALRQLPPCFEPRVAAALYALGYAHLQEKRYQQAHDYFRTLLINDPMDRSYLAGLALALAGLQRHAEAIRINTAALLWHPGDPAAMLRQAECLLALRRSAEAVTWLDAVVACGAADAVDSPSSHTERRALATRAAGLRNLIQPPQEDAS</sequence>
<dbReference type="Proteomes" id="UP000004277">
    <property type="component" value="Unassembled WGS sequence"/>
</dbReference>
<keyword evidence="2" id="KW-1185">Reference proteome</keyword>
<organism evidence="1 2">
    <name type="scientific">Imbroritus primus</name>
    <dbReference type="NCBI Taxonomy" id="3058603"/>
    <lineage>
        <taxon>Bacteria</taxon>
        <taxon>Pseudomonadati</taxon>
        <taxon>Pseudomonadota</taxon>
        <taxon>Betaproteobacteria</taxon>
        <taxon>Burkholderiales</taxon>
        <taxon>Burkholderiaceae</taxon>
        <taxon>Imbroritus</taxon>
    </lineage>
</organism>